<name>A0ABU9EBC9_9BACT</name>
<evidence type="ECO:0000313" key="1">
    <source>
        <dbReference type="EMBL" id="MEK9500870.1"/>
    </source>
</evidence>
<dbReference type="PANTHER" id="PTHR39217:SF1">
    <property type="entry name" value="GLUTATHIONE SYNTHETASE"/>
    <property type="match status" value="1"/>
</dbReference>
<dbReference type="RefSeq" id="WP_405279445.1">
    <property type="nucleotide sequence ID" value="NZ_CP144380.1"/>
</dbReference>
<dbReference type="EMBL" id="JBBHLI010000003">
    <property type="protein sequence ID" value="MEK9500870.1"/>
    <property type="molecule type" value="Genomic_DNA"/>
</dbReference>
<gene>
    <name evidence="1" type="ORF">WI372_07770</name>
</gene>
<reference evidence="1 2" key="1">
    <citation type="submission" date="2024-02" db="EMBL/GenBank/DDBJ databases">
        <title>A novel Gemmatimonadota bacterium.</title>
        <authorList>
            <person name="Du Z.-J."/>
            <person name="Ye Y.-Q."/>
        </authorList>
    </citation>
    <scope>NUCLEOTIDE SEQUENCE [LARGE SCALE GENOMIC DNA]</scope>
    <source>
        <strain evidence="1 2">DH-20</strain>
    </source>
</reference>
<proteinExistence type="predicted"/>
<dbReference type="Proteomes" id="UP001484239">
    <property type="component" value="Unassembled WGS sequence"/>
</dbReference>
<protein>
    <recommendedName>
        <fullName evidence="3">ATP-grasp domain-containing protein</fullName>
    </recommendedName>
</protein>
<dbReference type="InterPro" id="IPR053191">
    <property type="entry name" value="DcsG_Biosynth_Enzyme"/>
</dbReference>
<sequence>MPTNLRVRLVTGASLPDGDAETRFLAEHLAAAGWTVDVAIWSDPEVDWSEAPITVIRSTWDYPDRLDDFLAWTRAAAEHTRLHNPPDLVLRNIDKRYLLALAEAGVATVPSRWVESTEPGPIRDAMTDEGWREVVMKPCVGVDGVGVVRIAAGSPIPQLPACSAGWLIQPYLPAVTTAGERSVLLFGGELSHTVSKRPGPDEFRVQERWGGRTDATPNDPTVAGLAREALTAFVGPNASPPLYARIDLLPDDGEWLVTEIELIEPSFYLDDRPERAAAFERALQGEASPARSRS</sequence>
<organism evidence="1 2">
    <name type="scientific">Gaopeijia maritima</name>
    <dbReference type="NCBI Taxonomy" id="3119007"/>
    <lineage>
        <taxon>Bacteria</taxon>
        <taxon>Pseudomonadati</taxon>
        <taxon>Gemmatimonadota</taxon>
        <taxon>Longimicrobiia</taxon>
        <taxon>Gaopeijiales</taxon>
        <taxon>Gaopeijiaceae</taxon>
        <taxon>Gaopeijia</taxon>
    </lineage>
</organism>
<keyword evidence="2" id="KW-1185">Reference proteome</keyword>
<accession>A0ABU9EBC9</accession>
<dbReference type="SUPFAM" id="SSF56059">
    <property type="entry name" value="Glutathione synthetase ATP-binding domain-like"/>
    <property type="match status" value="1"/>
</dbReference>
<comment type="caution">
    <text evidence="1">The sequence shown here is derived from an EMBL/GenBank/DDBJ whole genome shotgun (WGS) entry which is preliminary data.</text>
</comment>
<evidence type="ECO:0000313" key="2">
    <source>
        <dbReference type="Proteomes" id="UP001484239"/>
    </source>
</evidence>
<dbReference type="PANTHER" id="PTHR39217">
    <property type="match status" value="1"/>
</dbReference>
<evidence type="ECO:0008006" key="3">
    <source>
        <dbReference type="Google" id="ProtNLM"/>
    </source>
</evidence>